<organism evidence="2">
    <name type="scientific">Perkinsus marinus (strain ATCC 50983 / TXsc)</name>
    <dbReference type="NCBI Taxonomy" id="423536"/>
    <lineage>
        <taxon>Eukaryota</taxon>
        <taxon>Sar</taxon>
        <taxon>Alveolata</taxon>
        <taxon>Perkinsozoa</taxon>
        <taxon>Perkinsea</taxon>
        <taxon>Perkinsida</taxon>
        <taxon>Perkinsidae</taxon>
        <taxon>Perkinsus</taxon>
    </lineage>
</organism>
<dbReference type="Proteomes" id="UP000007800">
    <property type="component" value="Unassembled WGS sequence"/>
</dbReference>
<sequence>MKRLDAEAVTASMLEVLNSLSLPAQNIVAQSYDGASTFVEVVSGVQTRRRSPSNCVGLHIHCCAHRLNLAAVGCISSLKKASELIKQLRLIYGFFSQSVVHAKLGETKELHGLSTSELKRHSDTRWCCQHASCKNARILPPATIDTLNHFAESDDPKDRERRGDSLGILGIIDTLWVFNLCMIEEVLRKCKSLHLLLQSPELDLNAAIVLIKATQGDVSEELDAIERGADTSSCDNVWQSFEALRDDLDLSAPRRRPVGRARRDAAADEAVVYDTPDDYRLKVYAPTLHAVVEELDQASRLPLQGLRAF</sequence>
<accession>C5LV53</accession>
<evidence type="ECO:0000313" key="2">
    <source>
        <dbReference type="Proteomes" id="UP000007800"/>
    </source>
</evidence>
<evidence type="ECO:0008006" key="3">
    <source>
        <dbReference type="Google" id="ProtNLM"/>
    </source>
</evidence>
<dbReference type="PANTHER" id="PTHR45749:SF21">
    <property type="entry name" value="DUF4371 DOMAIN-CONTAINING PROTEIN"/>
    <property type="match status" value="1"/>
</dbReference>
<dbReference type="PANTHER" id="PTHR45749">
    <property type="match status" value="1"/>
</dbReference>
<name>C5LV53_PERM5</name>
<evidence type="ECO:0000313" key="1">
    <source>
        <dbReference type="EMBL" id="EEQ99392.1"/>
    </source>
</evidence>
<proteinExistence type="predicted"/>
<dbReference type="GeneID" id="9045735"/>
<reference evidence="1 2" key="1">
    <citation type="submission" date="2008-07" db="EMBL/GenBank/DDBJ databases">
        <authorList>
            <person name="El-Sayed N."/>
            <person name="Caler E."/>
            <person name="Inman J."/>
            <person name="Amedeo P."/>
            <person name="Hass B."/>
            <person name="Wortman J."/>
        </authorList>
    </citation>
    <scope>NUCLEOTIDE SEQUENCE [LARGE SCALE GENOMIC DNA]</scope>
    <source>
        <strain evidence="2">ATCC 50983 / TXsc</strain>
    </source>
</reference>
<dbReference type="RefSeq" id="XP_002766675.1">
    <property type="nucleotide sequence ID" value="XM_002766629.1"/>
</dbReference>
<dbReference type="InterPro" id="IPR012337">
    <property type="entry name" value="RNaseH-like_sf"/>
</dbReference>
<dbReference type="EMBL" id="GG685763">
    <property type="protein sequence ID" value="EEQ99392.1"/>
    <property type="molecule type" value="Genomic_DNA"/>
</dbReference>
<dbReference type="InParanoid" id="C5LV53"/>
<dbReference type="AlphaFoldDB" id="C5LV53"/>
<dbReference type="SUPFAM" id="SSF53098">
    <property type="entry name" value="Ribonuclease H-like"/>
    <property type="match status" value="1"/>
</dbReference>
<keyword evidence="2" id="KW-1185">Reference proteome</keyword>
<gene>
    <name evidence="1" type="ORF">Pmar_PMAR003786</name>
</gene>
<protein>
    <recommendedName>
        <fullName evidence="3">DUF4371 domain-containing protein</fullName>
    </recommendedName>
</protein>
<dbReference type="OrthoDB" id="6602615at2759"/>